<evidence type="ECO:0000256" key="4">
    <source>
        <dbReference type="ARBA" id="ARBA00022475"/>
    </source>
</evidence>
<keyword evidence="6" id="KW-0029">Amino-acid transport</keyword>
<dbReference type="InterPro" id="IPR010065">
    <property type="entry name" value="AA_ABC_transptr_permease_3TM"/>
</dbReference>
<dbReference type="SUPFAM" id="SSF161098">
    <property type="entry name" value="MetI-like"/>
    <property type="match status" value="1"/>
</dbReference>
<keyword evidence="5 12" id="KW-0812">Transmembrane</keyword>
<evidence type="ECO:0000256" key="7">
    <source>
        <dbReference type="ARBA" id="ARBA00022989"/>
    </source>
</evidence>
<dbReference type="InterPro" id="IPR000515">
    <property type="entry name" value="MetI-like"/>
</dbReference>
<dbReference type="FunFam" id="1.10.3720.10:FF:000006">
    <property type="entry name" value="Glutamate/aspartate ABC transporter, permease protein GltK"/>
    <property type="match status" value="1"/>
</dbReference>
<dbReference type="EMBL" id="PGGO01000016">
    <property type="protein sequence ID" value="PSH65748.1"/>
    <property type="molecule type" value="Genomic_DNA"/>
</dbReference>
<dbReference type="OrthoDB" id="7190458at2"/>
<evidence type="ECO:0000256" key="11">
    <source>
        <dbReference type="ARBA" id="ARBA00073645"/>
    </source>
</evidence>
<evidence type="ECO:0000259" key="13">
    <source>
        <dbReference type="PROSITE" id="PS50928"/>
    </source>
</evidence>
<feature type="transmembrane region" description="Helical" evidence="12">
    <location>
        <begin position="50"/>
        <end position="75"/>
    </location>
</feature>
<dbReference type="InterPro" id="IPR035906">
    <property type="entry name" value="MetI-like_sf"/>
</dbReference>
<feature type="transmembrane region" description="Helical" evidence="12">
    <location>
        <begin position="20"/>
        <end position="43"/>
    </location>
</feature>
<comment type="subunit">
    <text evidence="10">The complex is composed of two ATP-binding proteins (GltL), two transmembrane proteins (GltJ and GltK) and a solute-binding protein (GltI).</text>
</comment>
<dbReference type="AlphaFoldDB" id="A0A2P7BH59"/>
<dbReference type="CDD" id="cd06261">
    <property type="entry name" value="TM_PBP2"/>
    <property type="match status" value="1"/>
</dbReference>
<dbReference type="GO" id="GO:0006865">
    <property type="term" value="P:amino acid transport"/>
    <property type="evidence" value="ECO:0007669"/>
    <property type="project" value="UniProtKB-KW"/>
</dbReference>
<dbReference type="InterPro" id="IPR043429">
    <property type="entry name" value="ArtM/GltK/GlnP/TcyL/YhdX-like"/>
</dbReference>
<accession>A0A2P7BH59</accession>
<keyword evidence="8 12" id="KW-0472">Membrane</keyword>
<comment type="subcellular location">
    <subcellularLocation>
        <location evidence="1">Cell inner membrane</location>
        <topology evidence="1">Multi-pass membrane protein</topology>
    </subcellularLocation>
    <subcellularLocation>
        <location evidence="12">Cell membrane</location>
        <topology evidence="12">Multi-pass membrane protein</topology>
    </subcellularLocation>
</comment>
<evidence type="ECO:0000256" key="1">
    <source>
        <dbReference type="ARBA" id="ARBA00004429"/>
    </source>
</evidence>
<dbReference type="Pfam" id="PF00528">
    <property type="entry name" value="BPD_transp_1"/>
    <property type="match status" value="1"/>
</dbReference>
<keyword evidence="7 12" id="KW-1133">Transmembrane helix</keyword>
<dbReference type="RefSeq" id="WP_106712841.1">
    <property type="nucleotide sequence ID" value="NZ_PGGO01000016.1"/>
</dbReference>
<reference evidence="15" key="1">
    <citation type="submission" date="2017-11" db="EMBL/GenBank/DDBJ databases">
        <authorList>
            <person name="Kuznetsova I."/>
            <person name="Sazanova A."/>
            <person name="Chirak E."/>
            <person name="Safronova V."/>
            <person name="Willems A."/>
        </authorList>
    </citation>
    <scope>NUCLEOTIDE SEQUENCE [LARGE SCALE GENOMIC DNA]</scope>
    <source>
        <strain evidence="15">STM 196</strain>
    </source>
</reference>
<dbReference type="PROSITE" id="PS50928">
    <property type="entry name" value="ABC_TM1"/>
    <property type="match status" value="1"/>
</dbReference>
<keyword evidence="3 12" id="KW-0813">Transport</keyword>
<evidence type="ECO:0000256" key="12">
    <source>
        <dbReference type="RuleBase" id="RU363032"/>
    </source>
</evidence>
<evidence type="ECO:0000256" key="2">
    <source>
        <dbReference type="ARBA" id="ARBA00010072"/>
    </source>
</evidence>
<evidence type="ECO:0000256" key="9">
    <source>
        <dbReference type="ARBA" id="ARBA00060298"/>
    </source>
</evidence>
<dbReference type="GO" id="GO:0022857">
    <property type="term" value="F:transmembrane transporter activity"/>
    <property type="evidence" value="ECO:0007669"/>
    <property type="project" value="InterPro"/>
</dbReference>
<organism evidence="14 15">
    <name type="scientific">Phyllobacterium brassicacearum</name>
    <dbReference type="NCBI Taxonomy" id="314235"/>
    <lineage>
        <taxon>Bacteria</taxon>
        <taxon>Pseudomonadati</taxon>
        <taxon>Pseudomonadota</taxon>
        <taxon>Alphaproteobacteria</taxon>
        <taxon>Hyphomicrobiales</taxon>
        <taxon>Phyllobacteriaceae</taxon>
        <taxon>Phyllobacterium</taxon>
    </lineage>
</organism>
<name>A0A2P7BH59_9HYPH</name>
<proteinExistence type="inferred from homology"/>
<dbReference type="GO" id="GO:0043190">
    <property type="term" value="C:ATP-binding cassette (ABC) transporter complex"/>
    <property type="evidence" value="ECO:0007669"/>
    <property type="project" value="InterPro"/>
</dbReference>
<evidence type="ECO:0000256" key="8">
    <source>
        <dbReference type="ARBA" id="ARBA00023136"/>
    </source>
</evidence>
<feature type="transmembrane region" description="Helical" evidence="12">
    <location>
        <begin position="186"/>
        <end position="205"/>
    </location>
</feature>
<dbReference type="PANTHER" id="PTHR30614">
    <property type="entry name" value="MEMBRANE COMPONENT OF AMINO ACID ABC TRANSPORTER"/>
    <property type="match status" value="1"/>
</dbReference>
<dbReference type="NCBIfam" id="TIGR01726">
    <property type="entry name" value="HEQRo_perm_3TM"/>
    <property type="match status" value="1"/>
</dbReference>
<protein>
    <recommendedName>
        <fullName evidence="11">Glutamate/aspartate import permease protein GltK</fullName>
    </recommendedName>
</protein>
<evidence type="ECO:0000256" key="3">
    <source>
        <dbReference type="ARBA" id="ARBA00022448"/>
    </source>
</evidence>
<dbReference type="Proteomes" id="UP000241444">
    <property type="component" value="Unassembled WGS sequence"/>
</dbReference>
<evidence type="ECO:0000313" key="14">
    <source>
        <dbReference type="EMBL" id="PSH65748.1"/>
    </source>
</evidence>
<keyword evidence="4" id="KW-1003">Cell membrane</keyword>
<gene>
    <name evidence="14" type="ORF">CU102_19925</name>
</gene>
<evidence type="ECO:0000256" key="10">
    <source>
        <dbReference type="ARBA" id="ARBA00062718"/>
    </source>
</evidence>
<comment type="similarity">
    <text evidence="2">Belongs to the binding-protein-dependent transport system permease family. HisMQ subfamily.</text>
</comment>
<dbReference type="Gene3D" id="1.10.3720.10">
    <property type="entry name" value="MetI-like"/>
    <property type="match status" value="1"/>
</dbReference>
<comment type="caution">
    <text evidence="14">The sequence shown here is derived from an EMBL/GenBank/DDBJ whole genome shotgun (WGS) entry which is preliminary data.</text>
</comment>
<comment type="function">
    <text evidence="9">Part of the ABC transporter complex GltIJKL involved in glutamate and aspartate uptake. Probably responsible for the translocation of the substrate across the membrane.</text>
</comment>
<feature type="transmembrane region" description="Helical" evidence="12">
    <location>
        <begin position="81"/>
        <end position="100"/>
    </location>
</feature>
<evidence type="ECO:0000313" key="15">
    <source>
        <dbReference type="Proteomes" id="UP000241444"/>
    </source>
</evidence>
<keyword evidence="15" id="KW-1185">Reference proteome</keyword>
<dbReference type="PANTHER" id="PTHR30614:SF1">
    <property type="entry name" value="GLUTAMATE_ASPARTATE IMPORT PERMEASE PROTEIN GLTK"/>
    <property type="match status" value="1"/>
</dbReference>
<feature type="domain" description="ABC transmembrane type-1" evidence="13">
    <location>
        <begin position="19"/>
        <end position="208"/>
    </location>
</feature>
<sequence>MNLDWSVVWQFSGTLAKGAGITILLTIATMAVAVPGGIVLALMRLSPNRVLNWMALCFVEFFRNIPLILLVYWSFYVLPVLSGLTLPPFTTGLVALALNVSAYNSETFRAGINSIRKGQSEAGLALGMSHIEVMRKIVLPQAARRVLPVLASTWVSLFKDTSLVSVIAVGELAHTALEIRSQTFRILEILTAMAVIYWVLGYPQAKLADWIYRKWGVKE</sequence>
<evidence type="ECO:0000256" key="6">
    <source>
        <dbReference type="ARBA" id="ARBA00022970"/>
    </source>
</evidence>
<evidence type="ECO:0000256" key="5">
    <source>
        <dbReference type="ARBA" id="ARBA00022692"/>
    </source>
</evidence>